<dbReference type="AlphaFoldDB" id="A0A8S9TZ11"/>
<protein>
    <recommendedName>
        <fullName evidence="4">BED-type domain-containing protein</fullName>
    </recommendedName>
</protein>
<name>A0A8S9TZ11_PHYIN</name>
<feature type="non-terminal residue" evidence="2">
    <location>
        <position position="1"/>
    </location>
</feature>
<feature type="region of interest" description="Disordered" evidence="1">
    <location>
        <begin position="218"/>
        <end position="239"/>
    </location>
</feature>
<sequence length="359" mass="40051">YVLGLLRQQRFSAAFGDAGTRGIITLAGVATKVFGKPELAVHSAIFGLGTNMAHAMQAIMNAGESDEDDCTRYDEGRRDATLFPTIHATANLRQLPPTSTRFYQPDSAQRHRQYNQATWNSVAPAHTQPSYNGAPAYQYPDQFRVIERIPQARTADTSARQEQKHDPGGVIGQGPFHQYLGSLTSQQSLYLSSESFVTPSKRPPRAQQTVAQHRMQGRSPCEHGFTAEHAPELSPTPETPDNMFRIKGAHKPELWDFIRLVRREEYAGVPKDSLVSDNARAAHCLQCGVEIQYTKGTTVYVKKHMIKRHSNHLDAVLNADAAQFRHQATQKLKQSPHNNKLMLMNCSEYGSRKAFGRSP</sequence>
<evidence type="ECO:0000313" key="3">
    <source>
        <dbReference type="Proteomes" id="UP000704712"/>
    </source>
</evidence>
<evidence type="ECO:0000313" key="2">
    <source>
        <dbReference type="EMBL" id="KAF4133640.1"/>
    </source>
</evidence>
<evidence type="ECO:0000256" key="1">
    <source>
        <dbReference type="SAM" id="MobiDB-lite"/>
    </source>
</evidence>
<organism evidence="2 3">
    <name type="scientific">Phytophthora infestans</name>
    <name type="common">Potato late blight agent</name>
    <name type="synonym">Botrytis infestans</name>
    <dbReference type="NCBI Taxonomy" id="4787"/>
    <lineage>
        <taxon>Eukaryota</taxon>
        <taxon>Sar</taxon>
        <taxon>Stramenopiles</taxon>
        <taxon>Oomycota</taxon>
        <taxon>Peronosporomycetes</taxon>
        <taxon>Peronosporales</taxon>
        <taxon>Peronosporaceae</taxon>
        <taxon>Phytophthora</taxon>
    </lineage>
</organism>
<comment type="caution">
    <text evidence="2">The sequence shown here is derived from an EMBL/GenBank/DDBJ whole genome shotgun (WGS) entry which is preliminary data.</text>
</comment>
<reference evidence="2" key="1">
    <citation type="submission" date="2020-03" db="EMBL/GenBank/DDBJ databases">
        <title>Hybrid Assembly of Korean Phytophthora infestans isolates.</title>
        <authorList>
            <person name="Prokchorchik M."/>
            <person name="Lee Y."/>
            <person name="Seo J."/>
            <person name="Cho J.-H."/>
            <person name="Park Y.-E."/>
            <person name="Jang D.-C."/>
            <person name="Im J.-S."/>
            <person name="Choi J.-G."/>
            <person name="Park H.-J."/>
            <person name="Lee G.-B."/>
            <person name="Lee Y.-G."/>
            <person name="Hong S.-Y."/>
            <person name="Cho K."/>
            <person name="Sohn K.H."/>
        </authorList>
    </citation>
    <scope>NUCLEOTIDE SEQUENCE</scope>
    <source>
        <strain evidence="2">KR_2_A2</strain>
    </source>
</reference>
<accession>A0A8S9TZ11</accession>
<dbReference type="Proteomes" id="UP000704712">
    <property type="component" value="Unassembled WGS sequence"/>
</dbReference>
<proteinExistence type="predicted"/>
<gene>
    <name evidence="2" type="ORF">GN958_ATG16977</name>
</gene>
<evidence type="ECO:0008006" key="4">
    <source>
        <dbReference type="Google" id="ProtNLM"/>
    </source>
</evidence>
<dbReference type="EMBL" id="JAACNO010002359">
    <property type="protein sequence ID" value="KAF4133640.1"/>
    <property type="molecule type" value="Genomic_DNA"/>
</dbReference>